<keyword evidence="2" id="KW-1185">Reference proteome</keyword>
<protein>
    <recommendedName>
        <fullName evidence="3">Aminoglycoside phosphotransferase domain-containing protein</fullName>
    </recommendedName>
</protein>
<organism evidence="1 2">
    <name type="scientific">Cladophialophora chaetospira</name>
    <dbReference type="NCBI Taxonomy" id="386627"/>
    <lineage>
        <taxon>Eukaryota</taxon>
        <taxon>Fungi</taxon>
        <taxon>Dikarya</taxon>
        <taxon>Ascomycota</taxon>
        <taxon>Pezizomycotina</taxon>
        <taxon>Eurotiomycetes</taxon>
        <taxon>Chaetothyriomycetidae</taxon>
        <taxon>Chaetothyriales</taxon>
        <taxon>Herpotrichiellaceae</taxon>
        <taxon>Cladophialophora</taxon>
    </lineage>
</organism>
<name>A0AA38WZ23_9EURO</name>
<accession>A0AA38WZ23</accession>
<dbReference type="AlphaFoldDB" id="A0AA38WZ23"/>
<dbReference type="EMBL" id="JAPDRK010000021">
    <property type="protein sequence ID" value="KAJ9603791.1"/>
    <property type="molecule type" value="Genomic_DNA"/>
</dbReference>
<dbReference type="InterPro" id="IPR011009">
    <property type="entry name" value="Kinase-like_dom_sf"/>
</dbReference>
<dbReference type="Gene3D" id="3.30.200.20">
    <property type="entry name" value="Phosphorylase Kinase, domain 1"/>
    <property type="match status" value="1"/>
</dbReference>
<evidence type="ECO:0000313" key="1">
    <source>
        <dbReference type="EMBL" id="KAJ9603791.1"/>
    </source>
</evidence>
<gene>
    <name evidence="1" type="ORF">H2200_011977</name>
</gene>
<comment type="caution">
    <text evidence="1">The sequence shown here is derived from an EMBL/GenBank/DDBJ whole genome shotgun (WGS) entry which is preliminary data.</text>
</comment>
<sequence>MTGGDQVDYAHGRFPEHKILILKQAPPFIAGVGEGAPMSQDRQLLLSVAQIAEAAALRLFLPTTAAEPTPLTASDQPEPVSLYQMLTDTRVMVPKLLHHDPTNHVLVISDLGDLPDIFKIFIDLGGVTPGLTIATTEPLSHAPKLGHPLALSEITTFRTVGQQLGSFFARLHDPGTKHSVTKLGNVIHSLPAMKNTVHEHAIKPLLSQLLKFPSLFDKEEADFLRTTPPAEQCVVLGDSWTGAVLLDLSLEVGDVGVGVIDWEFSNTEGRGVNGDVSQFLAHLECLRVTAHTREKTLVSGHLPALNAIMEGIVQKYRIVNTKGFDDCILRSTLCSYGAEIINVAF</sequence>
<dbReference type="Proteomes" id="UP001172673">
    <property type="component" value="Unassembled WGS sequence"/>
</dbReference>
<reference evidence="1" key="1">
    <citation type="submission" date="2022-10" db="EMBL/GenBank/DDBJ databases">
        <title>Culturing micro-colonial fungi from biological soil crusts in the Mojave desert and describing Neophaeococcomyces mojavensis, and introducing the new genera and species Taxawa tesnikishii.</title>
        <authorList>
            <person name="Kurbessoian T."/>
            <person name="Stajich J.E."/>
        </authorList>
    </citation>
    <scope>NUCLEOTIDE SEQUENCE</scope>
    <source>
        <strain evidence="1">TK_41</strain>
    </source>
</reference>
<dbReference type="SUPFAM" id="SSF56112">
    <property type="entry name" value="Protein kinase-like (PK-like)"/>
    <property type="match status" value="1"/>
</dbReference>
<evidence type="ECO:0008006" key="3">
    <source>
        <dbReference type="Google" id="ProtNLM"/>
    </source>
</evidence>
<proteinExistence type="predicted"/>
<evidence type="ECO:0000313" key="2">
    <source>
        <dbReference type="Proteomes" id="UP001172673"/>
    </source>
</evidence>